<dbReference type="Proteomes" id="UP000316008">
    <property type="component" value="Unassembled WGS sequence"/>
</dbReference>
<accession>A0A556MJA6</accession>
<name>A0A556MJA6_9FLAO</name>
<evidence type="ECO:0000313" key="1">
    <source>
        <dbReference type="EMBL" id="TSJ40000.1"/>
    </source>
</evidence>
<reference evidence="1 2" key="1">
    <citation type="submission" date="2019-07" db="EMBL/GenBank/DDBJ databases">
        <authorList>
            <person name="Huq M.A."/>
        </authorList>
    </citation>
    <scope>NUCLEOTIDE SEQUENCE [LARGE SCALE GENOMIC DNA]</scope>
    <source>
        <strain evidence="1 2">MAH-3</strain>
    </source>
</reference>
<proteinExistence type="predicted"/>
<comment type="caution">
    <text evidence="1">The sequence shown here is derived from an EMBL/GenBank/DDBJ whole genome shotgun (WGS) entry which is preliminary data.</text>
</comment>
<dbReference type="OrthoDB" id="1467787at2"/>
<protein>
    <recommendedName>
        <fullName evidence="3">Carboxypeptidase regulatory-like domain-containing protein</fullName>
    </recommendedName>
</protein>
<evidence type="ECO:0000313" key="2">
    <source>
        <dbReference type="Proteomes" id="UP000316008"/>
    </source>
</evidence>
<sequence length="221" mass="24775">MRFVTILIGIFFVLVSCTKFGKNMTVKGRVLNPITGEGISNVPVIMYRSTLDYPSGSKRVKETTTDSDGYFEISKASLSKCYLTCHTTDVGDYYPIGWEKKDDVPLFDAFTISVKKGKTMHADYYAVPYGSLTLNIKNTSCFNSFDNIKIYFDGGPYDSRTFNPGLMTSLDGCIDIPGSPVKSSMGYKYFHWEVTKNSVTTTYYDTVFVNEGLTTILNVNY</sequence>
<evidence type="ECO:0008006" key="3">
    <source>
        <dbReference type="Google" id="ProtNLM"/>
    </source>
</evidence>
<keyword evidence="2" id="KW-1185">Reference proteome</keyword>
<gene>
    <name evidence="1" type="ORF">FO442_16980</name>
</gene>
<dbReference type="AlphaFoldDB" id="A0A556MJA6"/>
<organism evidence="1 2">
    <name type="scientific">Fluviicola chungangensis</name>
    <dbReference type="NCBI Taxonomy" id="2597671"/>
    <lineage>
        <taxon>Bacteria</taxon>
        <taxon>Pseudomonadati</taxon>
        <taxon>Bacteroidota</taxon>
        <taxon>Flavobacteriia</taxon>
        <taxon>Flavobacteriales</taxon>
        <taxon>Crocinitomicaceae</taxon>
        <taxon>Fluviicola</taxon>
    </lineage>
</organism>
<dbReference type="SUPFAM" id="SSF49464">
    <property type="entry name" value="Carboxypeptidase regulatory domain-like"/>
    <property type="match status" value="1"/>
</dbReference>
<dbReference type="EMBL" id="VLPL01000010">
    <property type="protein sequence ID" value="TSJ40000.1"/>
    <property type="molecule type" value="Genomic_DNA"/>
</dbReference>
<dbReference type="InterPro" id="IPR008969">
    <property type="entry name" value="CarboxyPept-like_regulatory"/>
</dbReference>
<dbReference type="PROSITE" id="PS51257">
    <property type="entry name" value="PROKAR_LIPOPROTEIN"/>
    <property type="match status" value="1"/>
</dbReference>